<feature type="compositionally biased region" description="Acidic residues" evidence="7">
    <location>
        <begin position="34"/>
        <end position="52"/>
    </location>
</feature>
<evidence type="ECO:0000256" key="3">
    <source>
        <dbReference type="ARBA" id="ARBA00022741"/>
    </source>
</evidence>
<name>A0A8D9AB78_9HEMI</name>
<dbReference type="EMBL" id="HBUF01560211">
    <property type="protein sequence ID" value="CAG6761980.1"/>
    <property type="molecule type" value="Transcribed_RNA"/>
</dbReference>
<dbReference type="GO" id="GO:0061631">
    <property type="term" value="F:ubiquitin conjugating enzyme activity"/>
    <property type="evidence" value="ECO:0007669"/>
    <property type="project" value="UniProtKB-EC"/>
</dbReference>
<dbReference type="EMBL" id="HBUF01225839">
    <property type="protein sequence ID" value="CAG6671319.1"/>
    <property type="molecule type" value="Transcribed_RNA"/>
</dbReference>
<keyword evidence="5" id="KW-0067">ATP-binding</keyword>
<dbReference type="EMBL" id="HBUF01019857">
    <property type="protein sequence ID" value="CAG6610839.1"/>
    <property type="molecule type" value="Transcribed_RNA"/>
</dbReference>
<keyword evidence="2" id="KW-0808">Transferase</keyword>
<keyword evidence="3" id="KW-0547">Nucleotide-binding</keyword>
<dbReference type="EMBL" id="HBUF01560210">
    <property type="protein sequence ID" value="CAG6761979.1"/>
    <property type="molecule type" value="Transcribed_RNA"/>
</dbReference>
<evidence type="ECO:0000256" key="2">
    <source>
        <dbReference type="ARBA" id="ARBA00022679"/>
    </source>
</evidence>
<feature type="compositionally biased region" description="Basic and acidic residues" evidence="7">
    <location>
        <begin position="22"/>
        <end position="33"/>
    </location>
</feature>
<dbReference type="InterPro" id="IPR000608">
    <property type="entry name" value="UBC"/>
</dbReference>
<evidence type="ECO:0000256" key="5">
    <source>
        <dbReference type="ARBA" id="ARBA00022840"/>
    </source>
</evidence>
<dbReference type="SUPFAM" id="SSF54495">
    <property type="entry name" value="UBC-like"/>
    <property type="match status" value="1"/>
</dbReference>
<dbReference type="EMBL" id="HBUF01225840">
    <property type="protein sequence ID" value="CAG6671320.1"/>
    <property type="molecule type" value="Transcribed_RNA"/>
</dbReference>
<dbReference type="EMBL" id="HBUF01369442">
    <property type="protein sequence ID" value="CAG6725387.1"/>
    <property type="molecule type" value="Transcribed_RNA"/>
</dbReference>
<dbReference type="PROSITE" id="PS50127">
    <property type="entry name" value="UBC_2"/>
    <property type="match status" value="1"/>
</dbReference>
<dbReference type="AlphaFoldDB" id="A0A8D9AB78"/>
<dbReference type="EC" id="2.3.2.23" evidence="1"/>
<dbReference type="InterPro" id="IPR016135">
    <property type="entry name" value="UBQ-conjugating_enzyme/RWD"/>
</dbReference>
<dbReference type="FunFam" id="3.10.110.10:FF:000036">
    <property type="entry name" value="ubiquitin-conjugating enzyme E2Q-like protein 1"/>
    <property type="match status" value="1"/>
</dbReference>
<evidence type="ECO:0000256" key="1">
    <source>
        <dbReference type="ARBA" id="ARBA00012486"/>
    </source>
</evidence>
<organism evidence="9">
    <name type="scientific">Cacopsylla melanoneura</name>
    <dbReference type="NCBI Taxonomy" id="428564"/>
    <lineage>
        <taxon>Eukaryota</taxon>
        <taxon>Metazoa</taxon>
        <taxon>Ecdysozoa</taxon>
        <taxon>Arthropoda</taxon>
        <taxon>Hexapoda</taxon>
        <taxon>Insecta</taxon>
        <taxon>Pterygota</taxon>
        <taxon>Neoptera</taxon>
        <taxon>Paraneoptera</taxon>
        <taxon>Hemiptera</taxon>
        <taxon>Sternorrhyncha</taxon>
        <taxon>Psylloidea</taxon>
        <taxon>Psyllidae</taxon>
        <taxon>Psyllinae</taxon>
        <taxon>Cacopsylla</taxon>
    </lineage>
</organism>
<evidence type="ECO:0000256" key="7">
    <source>
        <dbReference type="SAM" id="MobiDB-lite"/>
    </source>
</evidence>
<dbReference type="CDD" id="cd23802">
    <property type="entry name" value="UBCc_UBE2Q"/>
    <property type="match status" value="1"/>
</dbReference>
<dbReference type="EMBL" id="HBUF01369444">
    <property type="protein sequence ID" value="CAG6725389.1"/>
    <property type="molecule type" value="Transcribed_RNA"/>
</dbReference>
<accession>A0A8D9AB78</accession>
<feature type="region of interest" description="Disordered" evidence="7">
    <location>
        <begin position="22"/>
        <end position="62"/>
    </location>
</feature>
<sequence length="265" mass="29910">MSFKLKSKDKIVTAFSKIFRRDKLKTDDPHLEENDTVDNEDQNNTENNEENENNNNNTAKNRLPFQNELPAAMKNISKGCSSSSNSNKLNFKTIQVKRLMKELADIEKFKQASMTPPFTVELVNDKLDEWHVKVLTSSIDSSSELYVDLKKLTIPHILLHIEFPASFPFLPPFIRVISPSIEKGFVMEGGALCLELLTPRGWSSAYSIESVIMQFTASVVKGHGRVSKTIGKSKSFSKKTAEEAFRNLVRTHDKYGWVTPPLADG</sequence>
<proteinExistence type="predicted"/>
<dbReference type="GO" id="GO:0005524">
    <property type="term" value="F:ATP binding"/>
    <property type="evidence" value="ECO:0007669"/>
    <property type="project" value="UniProtKB-KW"/>
</dbReference>
<dbReference type="Pfam" id="PF00179">
    <property type="entry name" value="UQ_con"/>
    <property type="match status" value="1"/>
</dbReference>
<dbReference type="EMBL" id="HBUF01369443">
    <property type="protein sequence ID" value="CAG6725388.1"/>
    <property type="molecule type" value="Transcribed_RNA"/>
</dbReference>
<feature type="domain" description="UBC core" evidence="8">
    <location>
        <begin position="94"/>
        <end position="258"/>
    </location>
</feature>
<evidence type="ECO:0000259" key="8">
    <source>
        <dbReference type="PROSITE" id="PS50127"/>
    </source>
</evidence>
<evidence type="ECO:0000313" key="9">
    <source>
        <dbReference type="EMBL" id="CAG6761980.1"/>
    </source>
</evidence>
<protein>
    <recommendedName>
        <fullName evidence="1">E2 ubiquitin-conjugating enzyme</fullName>
        <ecNumber evidence="1">2.3.2.23</ecNumber>
    </recommendedName>
</protein>
<evidence type="ECO:0000256" key="4">
    <source>
        <dbReference type="ARBA" id="ARBA00022786"/>
    </source>
</evidence>
<reference evidence="9" key="1">
    <citation type="submission" date="2021-05" db="EMBL/GenBank/DDBJ databases">
        <authorList>
            <person name="Alioto T."/>
            <person name="Alioto T."/>
            <person name="Gomez Garrido J."/>
        </authorList>
    </citation>
    <scope>NUCLEOTIDE SEQUENCE</scope>
</reference>
<dbReference type="Gene3D" id="3.10.110.10">
    <property type="entry name" value="Ubiquitin Conjugating Enzyme"/>
    <property type="match status" value="1"/>
</dbReference>
<keyword evidence="4" id="KW-0833">Ubl conjugation pathway</keyword>
<dbReference type="EMBL" id="HBUF01019856">
    <property type="protein sequence ID" value="CAG6610838.1"/>
    <property type="molecule type" value="Transcribed_RNA"/>
</dbReference>
<comment type="function">
    <text evidence="6">Probable E2 ubiquitin-protein ligase that catalyzes the covalent attachment of ubiquitin to target proteins. May facilitate the monoubiquitination and degradation of MTOR and CCNE1 through interaction with FBXW7.</text>
</comment>
<dbReference type="SMART" id="SM00212">
    <property type="entry name" value="UBCc"/>
    <property type="match status" value="1"/>
</dbReference>
<evidence type="ECO:0000256" key="6">
    <source>
        <dbReference type="ARBA" id="ARBA00055455"/>
    </source>
</evidence>